<comment type="subcellular location">
    <subcellularLocation>
        <location evidence="1">Cell membrane</location>
        <topology evidence="1">Multi-pass membrane protein</topology>
    </subcellularLocation>
</comment>
<comment type="catalytic activity">
    <reaction evidence="22">
        <text>Cu(+)(in) + ATP + H2O = Cu(+)(out) + ADP + phosphate + H(+)</text>
        <dbReference type="Rhea" id="RHEA:25792"/>
        <dbReference type="ChEBI" id="CHEBI:15377"/>
        <dbReference type="ChEBI" id="CHEBI:15378"/>
        <dbReference type="ChEBI" id="CHEBI:30616"/>
        <dbReference type="ChEBI" id="CHEBI:43474"/>
        <dbReference type="ChEBI" id="CHEBI:49552"/>
        <dbReference type="ChEBI" id="CHEBI:456216"/>
        <dbReference type="EC" id="7.2.2.8"/>
    </reaction>
</comment>
<evidence type="ECO:0000256" key="5">
    <source>
        <dbReference type="ARBA" id="ARBA00022448"/>
    </source>
</evidence>
<keyword evidence="18" id="KW-0406">Ion transport</keyword>
<dbReference type="PANTHER" id="PTHR43520">
    <property type="entry name" value="ATP7, ISOFORM B"/>
    <property type="match status" value="1"/>
</dbReference>
<dbReference type="InterPro" id="IPR023299">
    <property type="entry name" value="ATPase_P-typ_cyto_dom_N"/>
</dbReference>
<dbReference type="SUPFAM" id="SSF81665">
    <property type="entry name" value="Calcium ATPase, transmembrane domain M"/>
    <property type="match status" value="1"/>
</dbReference>
<evidence type="ECO:0000256" key="17">
    <source>
        <dbReference type="ARBA" id="ARBA00023008"/>
    </source>
</evidence>
<dbReference type="SFLD" id="SFLDG00002">
    <property type="entry name" value="C1.7:_P-type_atpase_like"/>
    <property type="match status" value="1"/>
</dbReference>
<dbReference type="Gene3D" id="2.70.150.10">
    <property type="entry name" value="Calcium-transporting ATPase, cytoplasmic transduction domain A"/>
    <property type="match status" value="1"/>
</dbReference>
<evidence type="ECO:0000256" key="10">
    <source>
        <dbReference type="ARBA" id="ARBA00022737"/>
    </source>
</evidence>
<dbReference type="NCBIfam" id="TIGR01511">
    <property type="entry name" value="ATPase-IB1_Cu"/>
    <property type="match status" value="1"/>
</dbReference>
<keyword evidence="15" id="KW-1278">Translocase</keyword>
<evidence type="ECO:0000313" key="25">
    <source>
        <dbReference type="EMBL" id="ATX82874.1"/>
    </source>
</evidence>
<dbReference type="InterPro" id="IPR001757">
    <property type="entry name" value="P_typ_ATPase"/>
</dbReference>
<dbReference type="Gene3D" id="3.40.1110.10">
    <property type="entry name" value="Calcium-transporting ATPase, cytoplasmic domain N"/>
    <property type="match status" value="1"/>
</dbReference>
<protein>
    <recommendedName>
        <fullName evidence="4">Copper-exporting P-type ATPase</fullName>
        <ecNumber evidence="3">7.2.2.8</ecNumber>
    </recommendedName>
    <alternativeName>
        <fullName evidence="20">Copper-exporting P-type ATPase A</fullName>
    </alternativeName>
    <alternativeName>
        <fullName evidence="21">Cu(+)-exporting ATPase</fullName>
    </alternativeName>
</protein>
<dbReference type="InterPro" id="IPR008250">
    <property type="entry name" value="ATPase_P-typ_transduc_dom_A_sf"/>
</dbReference>
<keyword evidence="6 23" id="KW-1003">Cell membrane</keyword>
<dbReference type="FunFam" id="2.70.150.10:FF:000020">
    <property type="entry name" value="Copper-exporting P-type ATPase A"/>
    <property type="match status" value="1"/>
</dbReference>
<dbReference type="RefSeq" id="WP_198507337.1">
    <property type="nucleotide sequence ID" value="NZ_CP018800.1"/>
</dbReference>
<dbReference type="AlphaFoldDB" id="A0A2K8LD98"/>
<dbReference type="InterPro" id="IPR023298">
    <property type="entry name" value="ATPase_P-typ_TM_dom_sf"/>
</dbReference>
<keyword evidence="11 23" id="KW-0547">Nucleotide-binding</keyword>
<evidence type="ECO:0000313" key="26">
    <source>
        <dbReference type="Proteomes" id="UP000231637"/>
    </source>
</evidence>
<dbReference type="FunFam" id="3.40.50.1000:FF:000144">
    <property type="entry name" value="copper-transporting ATPase 1 isoform X2"/>
    <property type="match status" value="1"/>
</dbReference>
<evidence type="ECO:0000256" key="19">
    <source>
        <dbReference type="ARBA" id="ARBA00023136"/>
    </source>
</evidence>
<dbReference type="SFLD" id="SFLDS00003">
    <property type="entry name" value="Haloacid_Dehalogenase"/>
    <property type="match status" value="1"/>
</dbReference>
<dbReference type="SFLD" id="SFLDF00027">
    <property type="entry name" value="p-type_atpase"/>
    <property type="match status" value="1"/>
</dbReference>
<evidence type="ECO:0000256" key="3">
    <source>
        <dbReference type="ARBA" id="ARBA00012517"/>
    </source>
</evidence>
<keyword evidence="14" id="KW-0460">Magnesium</keyword>
<evidence type="ECO:0000256" key="14">
    <source>
        <dbReference type="ARBA" id="ARBA00022842"/>
    </source>
</evidence>
<dbReference type="NCBIfam" id="TIGR01494">
    <property type="entry name" value="ATPase_P-type"/>
    <property type="match status" value="1"/>
</dbReference>
<dbReference type="Pfam" id="PF00403">
    <property type="entry name" value="HMA"/>
    <property type="match status" value="1"/>
</dbReference>
<keyword evidence="7" id="KW-0597">Phosphoprotein</keyword>
<dbReference type="InterPro" id="IPR044492">
    <property type="entry name" value="P_typ_ATPase_HD_dom"/>
</dbReference>
<keyword evidence="5" id="KW-0813">Transport</keyword>
<dbReference type="SUPFAM" id="SSF55008">
    <property type="entry name" value="HMA, heavy metal-associated domain"/>
    <property type="match status" value="1"/>
</dbReference>
<accession>A0A2K8LD98</accession>
<evidence type="ECO:0000256" key="6">
    <source>
        <dbReference type="ARBA" id="ARBA00022475"/>
    </source>
</evidence>
<sequence length="749" mass="79132">MRDAKIIRLAIDGMHCAGCVAKVEAALNSVAGVTHASVNLAQRTALVEGTAHASDLIAAVEATGRTASEIRTAADETAREAAEQLRFKQLIRQFVVAAAVGAPLFVAGMSGWLPQLASESFNTFWFILGLLTLAVMLYSGRHYYIGAARGFRRLQFDMDTLIATGTGAAWLYSMIISLWPASVPEMGRHIYFEAALIIIALINLGQALEMRARGKTSEAIRRLIGLTPKTARIVRDGEEIDVAIEMVQIGDMLRVRPGERISVDGVVADGHSLVDESMLTGEPMPVMKEAGDEVVGGTINGHGSFLFRATRVGADTVLAQIVAMVQQAQSSKPGIGRVVDRVAAVFVPTVLVIAAITFLIWFYAGPEPQISYALVTAMTVLIIACPCALGLATPMSIMVGVGKAAEHGILIRNGEALEQAGRLTTIVLDKTGTLTIGKPVVTDCIALHGSRKELLYLAASLESGSEHPLAAAILAAAAEEGVESGNVGGFKAIPGLGVEGVVDGRRLLLGSLRLMEEQGIEAEVEIRQQLAGLAEKARTPVLLAENGKLLGLLAVADPVRSDSREAVRRLKEKGLRVVMLTGDSRETANAIAEELGVDDVISEVMPADKDSKIADLQRGGEVVGMVGDGINDAAALARADVGFAIGAGTDIAMESADVTLMRSTPLSVITAIEISRATMANIRQNLVGAFIYNMLGIPVAAGVLFPFMGLLLNPMIAGAAMALSSFTVVSNANRLRLFTPESDRPQRNH</sequence>
<dbReference type="GO" id="GO:0005886">
    <property type="term" value="C:plasma membrane"/>
    <property type="evidence" value="ECO:0007669"/>
    <property type="project" value="UniProtKB-SubCell"/>
</dbReference>
<dbReference type="Pfam" id="PF00702">
    <property type="entry name" value="Hydrolase"/>
    <property type="match status" value="1"/>
</dbReference>
<evidence type="ECO:0000256" key="4">
    <source>
        <dbReference type="ARBA" id="ARBA00015102"/>
    </source>
</evidence>
<keyword evidence="8 23" id="KW-0812">Transmembrane</keyword>
<dbReference type="PRINTS" id="PR00119">
    <property type="entry name" value="CATATPASE"/>
</dbReference>
<keyword evidence="25" id="KW-0378">Hydrolase</keyword>
<dbReference type="InterPro" id="IPR036163">
    <property type="entry name" value="HMA_dom_sf"/>
</dbReference>
<feature type="transmembrane region" description="Helical" evidence="23">
    <location>
        <begin position="711"/>
        <end position="729"/>
    </location>
</feature>
<evidence type="ECO:0000256" key="12">
    <source>
        <dbReference type="ARBA" id="ARBA00022796"/>
    </source>
</evidence>
<dbReference type="InterPro" id="IPR059000">
    <property type="entry name" value="ATPase_P-type_domA"/>
</dbReference>
<evidence type="ECO:0000256" key="22">
    <source>
        <dbReference type="ARBA" id="ARBA00049289"/>
    </source>
</evidence>
<dbReference type="GO" id="GO:0016887">
    <property type="term" value="F:ATP hydrolysis activity"/>
    <property type="evidence" value="ECO:0007669"/>
    <property type="project" value="InterPro"/>
</dbReference>
<dbReference type="InterPro" id="IPR027256">
    <property type="entry name" value="P-typ_ATPase_IB"/>
</dbReference>
<comment type="similarity">
    <text evidence="2 23">Belongs to the cation transport ATPase (P-type) (TC 3.A.3) family. Type IB subfamily.</text>
</comment>
<dbReference type="InterPro" id="IPR036412">
    <property type="entry name" value="HAD-like_sf"/>
</dbReference>
<reference evidence="25 26" key="1">
    <citation type="submission" date="2016-12" db="EMBL/GenBank/DDBJ databases">
        <title>Isolation and genomic insights into novel planktonic Zetaproteobacteria from stratified waters of the Chesapeake Bay.</title>
        <authorList>
            <person name="McAllister S.M."/>
            <person name="Kato S."/>
            <person name="Chan C.S."/>
            <person name="Chiu B.K."/>
            <person name="Field E.K."/>
        </authorList>
    </citation>
    <scope>NUCLEOTIDE SEQUENCE [LARGE SCALE GENOMIC DNA]</scope>
    <source>
        <strain evidence="25 26">CP-8</strain>
    </source>
</reference>
<dbReference type="GO" id="GO:0005524">
    <property type="term" value="F:ATP binding"/>
    <property type="evidence" value="ECO:0007669"/>
    <property type="project" value="UniProtKB-UniRule"/>
</dbReference>
<dbReference type="Proteomes" id="UP000231637">
    <property type="component" value="Chromosome"/>
</dbReference>
<keyword evidence="9 23" id="KW-0479">Metal-binding</keyword>
<evidence type="ECO:0000256" key="11">
    <source>
        <dbReference type="ARBA" id="ARBA00022741"/>
    </source>
</evidence>
<dbReference type="CDD" id="cd02094">
    <property type="entry name" value="P-type_ATPase_Cu-like"/>
    <property type="match status" value="1"/>
</dbReference>
<feature type="transmembrane region" description="Helical" evidence="23">
    <location>
        <begin position="160"/>
        <end position="178"/>
    </location>
</feature>
<evidence type="ECO:0000256" key="2">
    <source>
        <dbReference type="ARBA" id="ARBA00006024"/>
    </source>
</evidence>
<keyword evidence="10" id="KW-0677">Repeat</keyword>
<evidence type="ECO:0000256" key="15">
    <source>
        <dbReference type="ARBA" id="ARBA00022967"/>
    </source>
</evidence>
<keyword evidence="16 23" id="KW-1133">Transmembrane helix</keyword>
<dbReference type="Pfam" id="PF00122">
    <property type="entry name" value="E1-E2_ATPase"/>
    <property type="match status" value="1"/>
</dbReference>
<dbReference type="SUPFAM" id="SSF56784">
    <property type="entry name" value="HAD-like"/>
    <property type="match status" value="1"/>
</dbReference>
<evidence type="ECO:0000256" key="18">
    <source>
        <dbReference type="ARBA" id="ARBA00023065"/>
    </source>
</evidence>
<dbReference type="CDD" id="cd00371">
    <property type="entry name" value="HMA"/>
    <property type="match status" value="1"/>
</dbReference>
<evidence type="ECO:0000256" key="20">
    <source>
        <dbReference type="ARBA" id="ARBA00029719"/>
    </source>
</evidence>
<dbReference type="GO" id="GO:0060003">
    <property type="term" value="P:copper ion export"/>
    <property type="evidence" value="ECO:0007669"/>
    <property type="project" value="UniProtKB-ARBA"/>
</dbReference>
<evidence type="ECO:0000256" key="23">
    <source>
        <dbReference type="RuleBase" id="RU362081"/>
    </source>
</evidence>
<keyword evidence="17" id="KW-0186">Copper</keyword>
<proteinExistence type="inferred from homology"/>
<dbReference type="InterPro" id="IPR017969">
    <property type="entry name" value="Heavy-metal-associated_CS"/>
</dbReference>
<dbReference type="GO" id="GO:0005507">
    <property type="term" value="F:copper ion binding"/>
    <property type="evidence" value="ECO:0007669"/>
    <property type="project" value="TreeGrafter"/>
</dbReference>
<feature type="transmembrane region" description="Helical" evidence="23">
    <location>
        <begin position="342"/>
        <end position="364"/>
    </location>
</feature>
<dbReference type="PROSITE" id="PS01047">
    <property type="entry name" value="HMA_1"/>
    <property type="match status" value="1"/>
</dbReference>
<organism evidence="25 26">
    <name type="scientific">Mariprofundus ferrinatatus</name>
    <dbReference type="NCBI Taxonomy" id="1921087"/>
    <lineage>
        <taxon>Bacteria</taxon>
        <taxon>Pseudomonadati</taxon>
        <taxon>Pseudomonadota</taxon>
        <taxon>Candidatius Mariprofundia</taxon>
        <taxon>Mariprofundales</taxon>
        <taxon>Mariprofundaceae</taxon>
        <taxon>Mariprofundus</taxon>
    </lineage>
</organism>
<keyword evidence="12" id="KW-0187">Copper transport</keyword>
<evidence type="ECO:0000256" key="7">
    <source>
        <dbReference type="ARBA" id="ARBA00022553"/>
    </source>
</evidence>
<dbReference type="PROSITE" id="PS00154">
    <property type="entry name" value="ATPASE_E1_E2"/>
    <property type="match status" value="1"/>
</dbReference>
<dbReference type="InterPro" id="IPR006121">
    <property type="entry name" value="HMA_dom"/>
</dbReference>
<dbReference type="SUPFAM" id="SSF81653">
    <property type="entry name" value="Calcium ATPase, transduction domain A"/>
    <property type="match status" value="1"/>
</dbReference>
<feature type="transmembrane region" description="Helical" evidence="23">
    <location>
        <begin position="120"/>
        <end position="139"/>
    </location>
</feature>
<evidence type="ECO:0000256" key="16">
    <source>
        <dbReference type="ARBA" id="ARBA00022989"/>
    </source>
</evidence>
<dbReference type="NCBIfam" id="TIGR01525">
    <property type="entry name" value="ATPase-IB_hvy"/>
    <property type="match status" value="1"/>
</dbReference>
<dbReference type="EMBL" id="CP018800">
    <property type="protein sequence ID" value="ATX82874.1"/>
    <property type="molecule type" value="Genomic_DNA"/>
</dbReference>
<dbReference type="KEGG" id="mfn:Ga0123462_2037"/>
<keyword evidence="26" id="KW-1185">Reference proteome</keyword>
<dbReference type="InterPro" id="IPR018303">
    <property type="entry name" value="ATPase_P-typ_P_site"/>
</dbReference>
<evidence type="ECO:0000256" key="9">
    <source>
        <dbReference type="ARBA" id="ARBA00022723"/>
    </source>
</evidence>
<feature type="domain" description="HMA" evidence="24">
    <location>
        <begin position="5"/>
        <end position="68"/>
    </location>
</feature>
<feature type="transmembrane region" description="Helical" evidence="23">
    <location>
        <begin position="94"/>
        <end position="114"/>
    </location>
</feature>
<dbReference type="PROSITE" id="PS50846">
    <property type="entry name" value="HMA_2"/>
    <property type="match status" value="1"/>
</dbReference>
<evidence type="ECO:0000256" key="8">
    <source>
        <dbReference type="ARBA" id="ARBA00022692"/>
    </source>
</evidence>
<dbReference type="GO" id="GO:0043682">
    <property type="term" value="F:P-type divalent copper transporter activity"/>
    <property type="evidence" value="ECO:0007669"/>
    <property type="project" value="TreeGrafter"/>
</dbReference>
<keyword evidence="13 23" id="KW-0067">ATP-binding</keyword>
<dbReference type="GO" id="GO:0140581">
    <property type="term" value="F:P-type monovalent copper transporter activity"/>
    <property type="evidence" value="ECO:0007669"/>
    <property type="project" value="UniProtKB-EC"/>
</dbReference>
<dbReference type="GO" id="GO:0055070">
    <property type="term" value="P:copper ion homeostasis"/>
    <property type="evidence" value="ECO:0007669"/>
    <property type="project" value="TreeGrafter"/>
</dbReference>
<feature type="transmembrane region" description="Helical" evidence="23">
    <location>
        <begin position="190"/>
        <end position="208"/>
    </location>
</feature>
<evidence type="ECO:0000259" key="24">
    <source>
        <dbReference type="PROSITE" id="PS50846"/>
    </source>
</evidence>
<dbReference type="PRINTS" id="PR00943">
    <property type="entry name" value="CUATPASE"/>
</dbReference>
<dbReference type="EC" id="7.2.2.8" evidence="3"/>
<dbReference type="PANTHER" id="PTHR43520:SF6">
    <property type="entry name" value="COPPER-EXPORTING P-TYPE ATPASE"/>
    <property type="match status" value="1"/>
</dbReference>
<evidence type="ECO:0000256" key="1">
    <source>
        <dbReference type="ARBA" id="ARBA00004651"/>
    </source>
</evidence>
<dbReference type="InterPro" id="IPR023214">
    <property type="entry name" value="HAD_sf"/>
</dbReference>
<dbReference type="Gene3D" id="3.30.70.100">
    <property type="match status" value="1"/>
</dbReference>
<name>A0A2K8LD98_9PROT</name>
<feature type="transmembrane region" description="Helical" evidence="23">
    <location>
        <begin position="370"/>
        <end position="393"/>
    </location>
</feature>
<evidence type="ECO:0000256" key="21">
    <source>
        <dbReference type="ARBA" id="ARBA00033239"/>
    </source>
</evidence>
<feature type="transmembrane region" description="Helical" evidence="23">
    <location>
        <begin position="686"/>
        <end position="705"/>
    </location>
</feature>
<gene>
    <name evidence="25" type="ORF">Ga0123462_2037</name>
</gene>
<evidence type="ECO:0000256" key="13">
    <source>
        <dbReference type="ARBA" id="ARBA00022840"/>
    </source>
</evidence>
<dbReference type="Gene3D" id="3.40.50.1000">
    <property type="entry name" value="HAD superfamily/HAD-like"/>
    <property type="match status" value="1"/>
</dbReference>
<keyword evidence="19 23" id="KW-0472">Membrane</keyword>